<name>A0A1E3L4N8_9BACL</name>
<dbReference type="Pfam" id="PF12710">
    <property type="entry name" value="HAD"/>
    <property type="match status" value="1"/>
</dbReference>
<comment type="pathway">
    <text evidence="4">Amino-acid biosynthesis; L-methionine biosynthesis via salvage pathway; L-methionine from S-methyl-5-thio-alpha-D-ribose 1-phosphate: step 4/6.</text>
</comment>
<sequence length="225" mass="25229">MSVSKQPIIFCDFDGTITNSDNIVAIMKHFSPPGYEKIMNEVVGGQRSIRDGVGKMFALLPSSQKQEIVDYVMNTAGIREGFSDFLALVHRHQIPFYVTSGGIDFFLKPLLAPFDIAEDHIFCNGADFSGEHIEIVWTHPCDEHCQNDCGMCKTTVMRQFSPDQYERILIGDSLTDFEGAKIADLVYSRSVLTDKCVELGVYHVPFHTFHDIISDFGQRIGAIHS</sequence>
<dbReference type="GO" id="GO:0019509">
    <property type="term" value="P:L-methionine salvage from methylthioadenosine"/>
    <property type="evidence" value="ECO:0007669"/>
    <property type="project" value="UniProtKB-UniRule"/>
</dbReference>
<dbReference type="STRING" id="1886670.PTI45_02553"/>
<evidence type="ECO:0000313" key="5">
    <source>
        <dbReference type="EMBL" id="ODP28135.1"/>
    </source>
</evidence>
<evidence type="ECO:0000256" key="1">
    <source>
        <dbReference type="ARBA" id="ARBA00022605"/>
    </source>
</evidence>
<keyword evidence="1 4" id="KW-0028">Amino-acid biosynthesis</keyword>
<comment type="similarity">
    <text evidence="4">Belongs to the HAD-like hydrolase superfamily. MtnX family.</text>
</comment>
<dbReference type="EMBL" id="MDER01000043">
    <property type="protein sequence ID" value="ODP28135.1"/>
    <property type="molecule type" value="Genomic_DNA"/>
</dbReference>
<organism evidence="5 6">
    <name type="scientific">Paenibacillus nuruki</name>
    <dbReference type="NCBI Taxonomy" id="1886670"/>
    <lineage>
        <taxon>Bacteria</taxon>
        <taxon>Bacillati</taxon>
        <taxon>Bacillota</taxon>
        <taxon>Bacilli</taxon>
        <taxon>Bacillales</taxon>
        <taxon>Paenibacillaceae</taxon>
        <taxon>Paenibacillus</taxon>
    </lineage>
</organism>
<dbReference type="EC" id="3.1.3.87" evidence="4"/>
<comment type="function">
    <text evidence="4">Dephosphorylates 2-hydroxy-3-keto-5-methylthiopentenyl-1-phosphate (HK-MTPenyl-1-P) yielding 1,2-dihydroxy-3-keto-5-methylthiopentene (DHK-MTPene).</text>
</comment>
<keyword evidence="3 4" id="KW-0486">Methionine biosynthesis</keyword>
<evidence type="ECO:0000256" key="2">
    <source>
        <dbReference type="ARBA" id="ARBA00022801"/>
    </source>
</evidence>
<dbReference type="HAMAP" id="MF_01680">
    <property type="entry name" value="Salvage_MtnX"/>
    <property type="match status" value="1"/>
</dbReference>
<dbReference type="PANTHER" id="PTHR28181:SF2">
    <property type="entry name" value="PHOSPHORIC MONOESTER HYDROLASE"/>
    <property type="match status" value="1"/>
</dbReference>
<proteinExistence type="inferred from homology"/>
<dbReference type="Proteomes" id="UP000094578">
    <property type="component" value="Unassembled WGS sequence"/>
</dbReference>
<comment type="caution">
    <text evidence="5">The sequence shown here is derived from an EMBL/GenBank/DDBJ whole genome shotgun (WGS) entry which is preliminary data.</text>
</comment>
<dbReference type="InterPro" id="IPR023214">
    <property type="entry name" value="HAD_sf"/>
</dbReference>
<accession>A0A1E3L4N8</accession>
<dbReference type="NCBIfam" id="TIGR01489">
    <property type="entry name" value="DKMTPPase-SF"/>
    <property type="match status" value="1"/>
</dbReference>
<keyword evidence="2 4" id="KW-0378">Hydrolase</keyword>
<dbReference type="InterPro" id="IPR050849">
    <property type="entry name" value="HAD-like_hydrolase_phosphatase"/>
</dbReference>
<dbReference type="Gene3D" id="3.90.1470.20">
    <property type="match status" value="1"/>
</dbReference>
<dbReference type="UniPathway" id="UPA00904">
    <property type="reaction ID" value="UER00877"/>
</dbReference>
<dbReference type="PATRIC" id="fig|1886670.3.peg.2597"/>
<protein>
    <recommendedName>
        <fullName evidence="4">2-hydroxy-3-keto-5-methylthiopentenyl-1-phosphate phosphatase</fullName>
        <shortName evidence="4">HK-MTPenyl-1-P phosphatase</shortName>
        <ecNumber evidence="4">3.1.3.87</ecNumber>
    </recommendedName>
</protein>
<dbReference type="AlphaFoldDB" id="A0A1E3L4N8"/>
<evidence type="ECO:0000313" key="6">
    <source>
        <dbReference type="Proteomes" id="UP000094578"/>
    </source>
</evidence>
<dbReference type="SUPFAM" id="SSF56784">
    <property type="entry name" value="HAD-like"/>
    <property type="match status" value="1"/>
</dbReference>
<dbReference type="Gene3D" id="3.40.50.1000">
    <property type="entry name" value="HAD superfamily/HAD-like"/>
    <property type="match status" value="1"/>
</dbReference>
<dbReference type="GO" id="GO:0043716">
    <property type="term" value="F:2-hydroxy-3-keto-5-methylthiopentenyl-1-phosphate phosphatase activity"/>
    <property type="evidence" value="ECO:0007669"/>
    <property type="project" value="UniProtKB-UniRule"/>
</dbReference>
<reference evidence="5 6" key="1">
    <citation type="submission" date="2016-08" db="EMBL/GenBank/DDBJ databases">
        <title>Genome sequencing of Paenibacillus sp. TI45-13ar, isolated from Korean traditional nuruk.</title>
        <authorList>
            <person name="Kim S.-J."/>
        </authorList>
    </citation>
    <scope>NUCLEOTIDE SEQUENCE [LARGE SCALE GENOMIC DNA]</scope>
    <source>
        <strain evidence="5 6">TI45-13ar</strain>
    </source>
</reference>
<keyword evidence="6" id="KW-1185">Reference proteome</keyword>
<dbReference type="InterPro" id="IPR036412">
    <property type="entry name" value="HAD-like_sf"/>
</dbReference>
<gene>
    <name evidence="4 5" type="primary">mtnX</name>
    <name evidence="5" type="ORF">PTI45_02553</name>
</gene>
<comment type="catalytic activity">
    <reaction evidence="4">
        <text>2-hydroxy-5-methylsulfanyl-3-oxopent-1-enyl phosphate + H2O = 1,2-dihydroxy-5-(methylsulfanyl)pent-1-en-3-one + phosphate</text>
        <dbReference type="Rhea" id="RHEA:14481"/>
        <dbReference type="ChEBI" id="CHEBI:15377"/>
        <dbReference type="ChEBI" id="CHEBI:43474"/>
        <dbReference type="ChEBI" id="CHEBI:49252"/>
        <dbReference type="ChEBI" id="CHEBI:59505"/>
        <dbReference type="EC" id="3.1.3.87"/>
    </reaction>
</comment>
<dbReference type="InterPro" id="IPR017718">
    <property type="entry name" value="HAD-SF_hydro_IB_MtnX"/>
</dbReference>
<evidence type="ECO:0000256" key="3">
    <source>
        <dbReference type="ARBA" id="ARBA00023167"/>
    </source>
</evidence>
<dbReference type="CDD" id="cd07524">
    <property type="entry name" value="HAD_Pase"/>
    <property type="match status" value="1"/>
</dbReference>
<evidence type="ECO:0000256" key="4">
    <source>
        <dbReference type="HAMAP-Rule" id="MF_01680"/>
    </source>
</evidence>
<dbReference type="NCBIfam" id="TIGR01488">
    <property type="entry name" value="HAD-SF-IB"/>
    <property type="match status" value="1"/>
</dbReference>
<dbReference type="PANTHER" id="PTHR28181">
    <property type="entry name" value="UPF0655 PROTEIN YCR015C"/>
    <property type="match status" value="1"/>
</dbReference>
<dbReference type="InterPro" id="IPR006384">
    <property type="entry name" value="HAD_hydro_PyrdxlP_Pase-like"/>
</dbReference>
<dbReference type="RefSeq" id="WP_069327961.1">
    <property type="nucleotide sequence ID" value="NZ_MDER01000043.1"/>
</dbReference>
<dbReference type="NCBIfam" id="NF007103">
    <property type="entry name" value="PRK09552.1"/>
    <property type="match status" value="1"/>
</dbReference>